<keyword evidence="9" id="KW-1185">Reference proteome</keyword>
<dbReference type="Pfam" id="PF04146">
    <property type="entry name" value="YTH"/>
    <property type="match status" value="1"/>
</dbReference>
<protein>
    <submittedName>
        <fullName evidence="8">Serine/threonine-protein kinase</fullName>
    </submittedName>
</protein>
<evidence type="ECO:0000256" key="1">
    <source>
        <dbReference type="ARBA" id="ARBA00022527"/>
    </source>
</evidence>
<keyword evidence="3" id="KW-0547">Nucleotide-binding</keyword>
<comment type="caution">
    <text evidence="8">The sequence shown here is derived from an EMBL/GenBank/DDBJ whole genome shotgun (WGS) entry which is preliminary data.</text>
</comment>
<dbReference type="InterPro" id="IPR000719">
    <property type="entry name" value="Prot_kinase_dom"/>
</dbReference>
<evidence type="ECO:0000256" key="5">
    <source>
        <dbReference type="ARBA" id="ARBA00022840"/>
    </source>
</evidence>
<organism evidence="8 9">
    <name type="scientific">Podospora fimiseda</name>
    <dbReference type="NCBI Taxonomy" id="252190"/>
    <lineage>
        <taxon>Eukaryota</taxon>
        <taxon>Fungi</taxon>
        <taxon>Dikarya</taxon>
        <taxon>Ascomycota</taxon>
        <taxon>Pezizomycotina</taxon>
        <taxon>Sordariomycetes</taxon>
        <taxon>Sordariomycetidae</taxon>
        <taxon>Sordariales</taxon>
        <taxon>Podosporaceae</taxon>
        <taxon>Podospora</taxon>
    </lineage>
</organism>
<dbReference type="GO" id="GO:0005524">
    <property type="term" value="F:ATP binding"/>
    <property type="evidence" value="ECO:0007669"/>
    <property type="project" value="UniProtKB-KW"/>
</dbReference>
<dbReference type="PROSITE" id="PS50011">
    <property type="entry name" value="PROTEIN_KINASE_DOM"/>
    <property type="match status" value="1"/>
</dbReference>
<dbReference type="Gene3D" id="3.30.200.20">
    <property type="entry name" value="Phosphorylase Kinase, domain 1"/>
    <property type="match status" value="1"/>
</dbReference>
<dbReference type="GO" id="GO:0004674">
    <property type="term" value="F:protein serine/threonine kinase activity"/>
    <property type="evidence" value="ECO:0007669"/>
    <property type="project" value="UniProtKB-KW"/>
</dbReference>
<feature type="domain" description="Protein kinase" evidence="6">
    <location>
        <begin position="34"/>
        <end position="318"/>
    </location>
</feature>
<dbReference type="GO" id="GO:0003723">
    <property type="term" value="F:RNA binding"/>
    <property type="evidence" value="ECO:0007669"/>
    <property type="project" value="InterPro"/>
</dbReference>
<reference evidence="8" key="1">
    <citation type="journal article" date="2023" name="Mol. Phylogenet. Evol.">
        <title>Genome-scale phylogeny and comparative genomics of the fungal order Sordariales.</title>
        <authorList>
            <person name="Hensen N."/>
            <person name="Bonometti L."/>
            <person name="Westerberg I."/>
            <person name="Brannstrom I.O."/>
            <person name="Guillou S."/>
            <person name="Cros-Aarteil S."/>
            <person name="Calhoun S."/>
            <person name="Haridas S."/>
            <person name="Kuo A."/>
            <person name="Mondo S."/>
            <person name="Pangilinan J."/>
            <person name="Riley R."/>
            <person name="LaButti K."/>
            <person name="Andreopoulos B."/>
            <person name="Lipzen A."/>
            <person name="Chen C."/>
            <person name="Yan M."/>
            <person name="Daum C."/>
            <person name="Ng V."/>
            <person name="Clum A."/>
            <person name="Steindorff A."/>
            <person name="Ohm R.A."/>
            <person name="Martin F."/>
            <person name="Silar P."/>
            <person name="Natvig D.O."/>
            <person name="Lalanne C."/>
            <person name="Gautier V."/>
            <person name="Ament-Velasquez S.L."/>
            <person name="Kruys A."/>
            <person name="Hutchinson M.I."/>
            <person name="Powell A.J."/>
            <person name="Barry K."/>
            <person name="Miller A.N."/>
            <person name="Grigoriev I.V."/>
            <person name="Debuchy R."/>
            <person name="Gladieux P."/>
            <person name="Hiltunen Thoren M."/>
            <person name="Johannesson H."/>
        </authorList>
    </citation>
    <scope>NUCLEOTIDE SEQUENCE</scope>
    <source>
        <strain evidence="8">CBS 990.96</strain>
    </source>
</reference>
<dbReference type="Gene3D" id="1.10.510.10">
    <property type="entry name" value="Transferase(Phosphotransferase) domain 1"/>
    <property type="match status" value="1"/>
</dbReference>
<sequence>MDEDLSSLIASLKLGTEFHLPYYVVHRTPTEEIWDLKEQIGRGGFGSVRKEELRRHATTSSWVSTTRPTVRAVKFMRKVQDAPSWNYRAELEAIVKFSQPEYDPHFVRTFGWFEDEQSVFLAMENLPAGDLEGFKNSSPAPLTELDTTQIVRHLIGGVRHMHENGFPHRDLKPSNILISSTTPSWQVKIADFGISKQTMQGVTRLDTTRRFGTLGYMAPEVLFHRGGNQGNNNGRIAYTMSVDIWAVGVIAMTLLLKREIFPGVGDLAGYIYQDLPLDFSRPDGPALTRRCREFIAQLLDPDPVLRPTSTNALSHPWLTGVEIDDREVLEIEDDSETATTSNDTIVYSDTDIRRFRAIQLDNTLLSKSFQDIRFEITRFYFLRSENGIDIESSAAHSVWTSSERVNKILNKGFLLSQGNVVLFFSVLRSRNFCGVARMTSVLDWENTDPFWVEDFWEGRFTLDWLTHTELSFDLVRHVPVRESTPGFRAVTCYDGTEISRGSAFELLRAYSAEERRHRLGVT</sequence>
<evidence type="ECO:0000256" key="4">
    <source>
        <dbReference type="ARBA" id="ARBA00022777"/>
    </source>
</evidence>
<dbReference type="CDD" id="cd21134">
    <property type="entry name" value="YTH"/>
    <property type="match status" value="1"/>
</dbReference>
<evidence type="ECO:0000259" key="7">
    <source>
        <dbReference type="PROSITE" id="PS50882"/>
    </source>
</evidence>
<dbReference type="AlphaFoldDB" id="A0AAN7GZ81"/>
<dbReference type="Pfam" id="PF00069">
    <property type="entry name" value="Pkinase"/>
    <property type="match status" value="1"/>
</dbReference>
<keyword evidence="4 8" id="KW-0418">Kinase</keyword>
<dbReference type="InterPro" id="IPR050205">
    <property type="entry name" value="CDPK_Ser/Thr_kinases"/>
</dbReference>
<dbReference type="PROSITE" id="PS50882">
    <property type="entry name" value="YTH"/>
    <property type="match status" value="1"/>
</dbReference>
<name>A0AAN7GZ81_9PEZI</name>
<accession>A0AAN7GZ81</accession>
<dbReference type="InterPro" id="IPR007275">
    <property type="entry name" value="YTH_domain"/>
</dbReference>
<keyword evidence="1" id="KW-0723">Serine/threonine-protein kinase</keyword>
<evidence type="ECO:0000256" key="3">
    <source>
        <dbReference type="ARBA" id="ARBA00022741"/>
    </source>
</evidence>
<evidence type="ECO:0000313" key="8">
    <source>
        <dbReference type="EMBL" id="KAK4225590.1"/>
    </source>
</evidence>
<reference evidence="8" key="2">
    <citation type="submission" date="2023-05" db="EMBL/GenBank/DDBJ databases">
        <authorList>
            <consortium name="Lawrence Berkeley National Laboratory"/>
            <person name="Steindorff A."/>
            <person name="Hensen N."/>
            <person name="Bonometti L."/>
            <person name="Westerberg I."/>
            <person name="Brannstrom I.O."/>
            <person name="Guillou S."/>
            <person name="Cros-Aarteil S."/>
            <person name="Calhoun S."/>
            <person name="Haridas S."/>
            <person name="Kuo A."/>
            <person name="Mondo S."/>
            <person name="Pangilinan J."/>
            <person name="Riley R."/>
            <person name="Labutti K."/>
            <person name="Andreopoulos B."/>
            <person name="Lipzen A."/>
            <person name="Chen C."/>
            <person name="Yanf M."/>
            <person name="Daum C."/>
            <person name="Ng V."/>
            <person name="Clum A."/>
            <person name="Ohm R."/>
            <person name="Martin F."/>
            <person name="Silar P."/>
            <person name="Natvig D."/>
            <person name="Lalanne C."/>
            <person name="Gautier V."/>
            <person name="Ament-Velasquez S.L."/>
            <person name="Kruys A."/>
            <person name="Hutchinson M.I."/>
            <person name="Powell A.J."/>
            <person name="Barry K."/>
            <person name="Miller A.N."/>
            <person name="Grigoriev I.V."/>
            <person name="Debuchy R."/>
            <person name="Gladieux P."/>
            <person name="Thoren M.H."/>
            <person name="Johannesson H."/>
        </authorList>
    </citation>
    <scope>NUCLEOTIDE SEQUENCE</scope>
    <source>
        <strain evidence="8">CBS 990.96</strain>
    </source>
</reference>
<dbReference type="PROSITE" id="PS00108">
    <property type="entry name" value="PROTEIN_KINASE_ST"/>
    <property type="match status" value="1"/>
</dbReference>
<dbReference type="Gene3D" id="3.10.590.10">
    <property type="entry name" value="ph1033 like domains"/>
    <property type="match status" value="1"/>
</dbReference>
<dbReference type="InterPro" id="IPR008271">
    <property type="entry name" value="Ser/Thr_kinase_AS"/>
</dbReference>
<dbReference type="SMART" id="SM00220">
    <property type="entry name" value="S_TKc"/>
    <property type="match status" value="1"/>
</dbReference>
<keyword evidence="5" id="KW-0067">ATP-binding</keyword>
<dbReference type="EMBL" id="MU865363">
    <property type="protein sequence ID" value="KAK4225590.1"/>
    <property type="molecule type" value="Genomic_DNA"/>
</dbReference>
<evidence type="ECO:0000256" key="2">
    <source>
        <dbReference type="ARBA" id="ARBA00022679"/>
    </source>
</evidence>
<gene>
    <name evidence="8" type="ORF">QBC38DRAFT_368325</name>
</gene>
<proteinExistence type="predicted"/>
<evidence type="ECO:0000313" key="9">
    <source>
        <dbReference type="Proteomes" id="UP001301958"/>
    </source>
</evidence>
<evidence type="ECO:0000259" key="6">
    <source>
        <dbReference type="PROSITE" id="PS50011"/>
    </source>
</evidence>
<dbReference type="SUPFAM" id="SSF56112">
    <property type="entry name" value="Protein kinase-like (PK-like)"/>
    <property type="match status" value="1"/>
</dbReference>
<keyword evidence="2" id="KW-0808">Transferase</keyword>
<dbReference type="InterPro" id="IPR011009">
    <property type="entry name" value="Kinase-like_dom_sf"/>
</dbReference>
<dbReference type="PANTHER" id="PTHR24349">
    <property type="entry name" value="SERINE/THREONINE-PROTEIN KINASE"/>
    <property type="match status" value="1"/>
</dbReference>
<dbReference type="Proteomes" id="UP001301958">
    <property type="component" value="Unassembled WGS sequence"/>
</dbReference>
<feature type="domain" description="YTH" evidence="7">
    <location>
        <begin position="377"/>
        <end position="510"/>
    </location>
</feature>